<keyword evidence="1" id="KW-0812">Transmembrane</keyword>
<evidence type="ECO:0000313" key="2">
    <source>
        <dbReference type="EMBL" id="ETO32610.1"/>
    </source>
</evidence>
<keyword evidence="1" id="KW-1133">Transmembrane helix</keyword>
<feature type="transmembrane region" description="Helical" evidence="1">
    <location>
        <begin position="21"/>
        <end position="45"/>
    </location>
</feature>
<feature type="non-terminal residue" evidence="2">
    <location>
        <position position="1"/>
    </location>
</feature>
<evidence type="ECO:0000256" key="1">
    <source>
        <dbReference type="SAM" id="Phobius"/>
    </source>
</evidence>
<reference evidence="2 3" key="1">
    <citation type="journal article" date="2013" name="Curr. Biol.">
        <title>The Genome of the Foraminiferan Reticulomyxa filosa.</title>
        <authorList>
            <person name="Glockner G."/>
            <person name="Hulsmann N."/>
            <person name="Schleicher M."/>
            <person name="Noegel A.A."/>
            <person name="Eichinger L."/>
            <person name="Gallinger C."/>
            <person name="Pawlowski J."/>
            <person name="Sierra R."/>
            <person name="Euteneuer U."/>
            <person name="Pillet L."/>
            <person name="Moustafa A."/>
            <person name="Platzer M."/>
            <person name="Groth M."/>
            <person name="Szafranski K."/>
            <person name="Schliwa M."/>
        </authorList>
    </citation>
    <scope>NUCLEOTIDE SEQUENCE [LARGE SCALE GENOMIC DNA]</scope>
</reference>
<sequence length="188" mass="22046">HFSHTNFDYTKANRYKKKINYICIYIYICIVVSVLLTCVKCVHMISSVIMQSEMRPIETALLQSWITDSVVPLQQKICLDVFTEVLTTTIDHSTNATVDNKWLLLLVTDNNERQTKHNVMETKFMLKVIDLIVSKDLDLSQSALRFLRVVIQCCESHHWSLLVDKLLKRSKGSVKYYFFFVVQKKKKY</sequence>
<keyword evidence="1" id="KW-0472">Membrane</keyword>
<dbReference type="Proteomes" id="UP000023152">
    <property type="component" value="Unassembled WGS sequence"/>
</dbReference>
<dbReference type="AlphaFoldDB" id="X6P235"/>
<organism evidence="2 3">
    <name type="scientific">Reticulomyxa filosa</name>
    <dbReference type="NCBI Taxonomy" id="46433"/>
    <lineage>
        <taxon>Eukaryota</taxon>
        <taxon>Sar</taxon>
        <taxon>Rhizaria</taxon>
        <taxon>Retaria</taxon>
        <taxon>Foraminifera</taxon>
        <taxon>Monothalamids</taxon>
        <taxon>Reticulomyxidae</taxon>
        <taxon>Reticulomyxa</taxon>
    </lineage>
</organism>
<comment type="caution">
    <text evidence="2">The sequence shown here is derived from an EMBL/GenBank/DDBJ whole genome shotgun (WGS) entry which is preliminary data.</text>
</comment>
<name>X6P235_RETFI</name>
<protein>
    <submittedName>
        <fullName evidence="2">Uncharacterized protein</fullName>
    </submittedName>
</protein>
<proteinExistence type="predicted"/>
<evidence type="ECO:0000313" key="3">
    <source>
        <dbReference type="Proteomes" id="UP000023152"/>
    </source>
</evidence>
<gene>
    <name evidence="2" type="ORF">RFI_04507</name>
</gene>
<keyword evidence="3" id="KW-1185">Reference proteome</keyword>
<accession>X6P235</accession>
<dbReference type="EMBL" id="ASPP01004057">
    <property type="protein sequence ID" value="ETO32610.1"/>
    <property type="molecule type" value="Genomic_DNA"/>
</dbReference>